<evidence type="ECO:0000256" key="8">
    <source>
        <dbReference type="RuleBase" id="RU000589"/>
    </source>
</evidence>
<feature type="domain" description="Pectinesterase catalytic" evidence="9">
    <location>
        <begin position="75"/>
        <end position="375"/>
    </location>
</feature>
<dbReference type="InterPro" id="IPR033131">
    <property type="entry name" value="Pectinesterase_Asp_AS"/>
</dbReference>
<accession>A0A8J5RC21</accession>
<keyword evidence="6 8" id="KW-0063">Aspartyl esterase</keyword>
<feature type="active site" evidence="7">
    <location>
        <position position="223"/>
    </location>
</feature>
<reference evidence="11" key="2">
    <citation type="submission" date="2021-02" db="EMBL/GenBank/DDBJ databases">
        <authorList>
            <person name="Kimball J.A."/>
            <person name="Haas M.W."/>
            <person name="Macchietto M."/>
            <person name="Kono T."/>
            <person name="Duquette J."/>
            <person name="Shao M."/>
        </authorList>
    </citation>
    <scope>NUCLEOTIDE SEQUENCE</scope>
    <source>
        <tissue evidence="11">Fresh leaf tissue</tissue>
    </source>
</reference>
<comment type="pathway">
    <text evidence="2 8">Glycan metabolism; pectin degradation; 2-dehydro-3-deoxy-D-gluconate from pectin: step 1/5.</text>
</comment>
<evidence type="ECO:0000256" key="6">
    <source>
        <dbReference type="ARBA" id="ARBA00023085"/>
    </source>
</evidence>
<dbReference type="EMBL" id="JAAALK010000290">
    <property type="protein sequence ID" value="KAG8046767.1"/>
    <property type="molecule type" value="Genomic_DNA"/>
</dbReference>
<evidence type="ECO:0000256" key="7">
    <source>
        <dbReference type="PROSITE-ProRule" id="PRU10040"/>
    </source>
</evidence>
<dbReference type="EC" id="3.1.1.11" evidence="3 8"/>
<keyword evidence="4" id="KW-0134">Cell wall</keyword>
<evidence type="ECO:0000256" key="4">
    <source>
        <dbReference type="ARBA" id="ARBA00022512"/>
    </source>
</evidence>
<keyword evidence="4" id="KW-0964">Secreted</keyword>
<name>A0A8J5RC21_ZIZPA</name>
<dbReference type="EMBL" id="JAAALK010000290">
    <property type="protein sequence ID" value="KAG8046763.1"/>
    <property type="molecule type" value="Genomic_DNA"/>
</dbReference>
<evidence type="ECO:0000256" key="3">
    <source>
        <dbReference type="ARBA" id="ARBA00013229"/>
    </source>
</evidence>
<dbReference type="GO" id="GO:0042545">
    <property type="term" value="P:cell wall modification"/>
    <property type="evidence" value="ECO:0007669"/>
    <property type="project" value="UniProtKB-UniRule"/>
</dbReference>
<evidence type="ECO:0000259" key="9">
    <source>
        <dbReference type="Pfam" id="PF01095"/>
    </source>
</evidence>
<evidence type="ECO:0000256" key="1">
    <source>
        <dbReference type="ARBA" id="ARBA00004191"/>
    </source>
</evidence>
<dbReference type="InterPro" id="IPR000070">
    <property type="entry name" value="Pectinesterase_cat"/>
</dbReference>
<dbReference type="PROSITE" id="PS00503">
    <property type="entry name" value="PECTINESTERASE_2"/>
    <property type="match status" value="1"/>
</dbReference>
<comment type="subcellular location">
    <subcellularLocation>
        <location evidence="1">Secreted</location>
        <location evidence="1">Cell wall</location>
    </subcellularLocation>
</comment>
<sequence>MVHLLLVLVWLLACSGTNNDIVSAASASTSNRHPLLLPNGLATASATRTTVPLWVRPREWRLLDTAVSAGDMPADAVVAKDGSGDYTTIKEALEAADQLGNGWYIIHIKSGTYLEKVEVHRKNVLLVGDGVGRTIISGSRSYGNTNNCTPCTATLSAQGHGFMARDLTIENTAGPDKGQAVALFSNSNCSVFLRCEVRGFQDTLLAENHLQFYRDCIISGTVDFVFGEAAAAVFQNCLLLARRPANGAHNIITAQGRSDPGSRSGFIFQGCNVSTHEDLADVETYLGRPWRRYSRVVFMQTYMSGIVHPSGWVAWKKNDDSSADTRATALTVFYAEYNNTGPGASVAGRVKWPGFHVFKRANQARKFTVDAFIDGSQWLPQTNVSYNPGL</sequence>
<protein>
    <recommendedName>
        <fullName evidence="3 8">Pectinesterase</fullName>
        <ecNumber evidence="3 8">3.1.1.11</ecNumber>
    </recommendedName>
</protein>
<feature type="chain" id="PRO_5035485295" description="Pectinesterase" evidence="8">
    <location>
        <begin position="17"/>
        <end position="390"/>
    </location>
</feature>
<reference evidence="11" key="1">
    <citation type="journal article" date="2021" name="bioRxiv">
        <title>Whole Genome Assembly and Annotation of Northern Wild Rice, Zizania palustris L., Supports a Whole Genome Duplication in the Zizania Genus.</title>
        <authorList>
            <person name="Haas M."/>
            <person name="Kono T."/>
            <person name="Macchietto M."/>
            <person name="Millas R."/>
            <person name="McGilp L."/>
            <person name="Shao M."/>
            <person name="Duquette J."/>
            <person name="Hirsch C.N."/>
            <person name="Kimball J."/>
        </authorList>
    </citation>
    <scope>NUCLEOTIDE SEQUENCE</scope>
    <source>
        <tissue evidence="11">Fresh leaf tissue</tissue>
    </source>
</reference>
<evidence type="ECO:0000313" key="11">
    <source>
        <dbReference type="EMBL" id="KAG8046767.1"/>
    </source>
</evidence>
<organism evidence="11 12">
    <name type="scientific">Zizania palustris</name>
    <name type="common">Northern wild rice</name>
    <dbReference type="NCBI Taxonomy" id="103762"/>
    <lineage>
        <taxon>Eukaryota</taxon>
        <taxon>Viridiplantae</taxon>
        <taxon>Streptophyta</taxon>
        <taxon>Embryophyta</taxon>
        <taxon>Tracheophyta</taxon>
        <taxon>Spermatophyta</taxon>
        <taxon>Magnoliopsida</taxon>
        <taxon>Liliopsida</taxon>
        <taxon>Poales</taxon>
        <taxon>Poaceae</taxon>
        <taxon>BOP clade</taxon>
        <taxon>Oryzoideae</taxon>
        <taxon>Oryzeae</taxon>
        <taxon>Zizaniinae</taxon>
        <taxon>Zizania</taxon>
    </lineage>
</organism>
<evidence type="ECO:0000313" key="10">
    <source>
        <dbReference type="EMBL" id="KAG8046763.1"/>
    </source>
</evidence>
<dbReference type="FunFam" id="2.160.20.10:FF:000029">
    <property type="entry name" value="Pectinesterase 4"/>
    <property type="match status" value="1"/>
</dbReference>
<gene>
    <name evidence="10" type="ORF">GUJ93_ZPchr0008g11947</name>
    <name evidence="11" type="ORF">GUJ93_ZPchr0008g13408</name>
</gene>
<keyword evidence="12" id="KW-1185">Reference proteome</keyword>
<comment type="catalytic activity">
    <reaction evidence="8">
        <text>[(1-&gt;4)-alpha-D-galacturonosyl methyl ester](n) + n H2O = [(1-&gt;4)-alpha-D-galacturonosyl](n) + n methanol + n H(+)</text>
        <dbReference type="Rhea" id="RHEA:22380"/>
        <dbReference type="Rhea" id="RHEA-COMP:14570"/>
        <dbReference type="Rhea" id="RHEA-COMP:14573"/>
        <dbReference type="ChEBI" id="CHEBI:15377"/>
        <dbReference type="ChEBI" id="CHEBI:15378"/>
        <dbReference type="ChEBI" id="CHEBI:17790"/>
        <dbReference type="ChEBI" id="CHEBI:140522"/>
        <dbReference type="ChEBI" id="CHEBI:140523"/>
        <dbReference type="EC" id="3.1.1.11"/>
    </reaction>
</comment>
<evidence type="ECO:0000256" key="2">
    <source>
        <dbReference type="ARBA" id="ARBA00005184"/>
    </source>
</evidence>
<keyword evidence="5 8" id="KW-0378">Hydrolase</keyword>
<dbReference type="Proteomes" id="UP000729402">
    <property type="component" value="Unassembled WGS sequence"/>
</dbReference>
<proteinExistence type="predicted"/>
<dbReference type="GO" id="GO:0030599">
    <property type="term" value="F:pectinesterase activity"/>
    <property type="evidence" value="ECO:0007669"/>
    <property type="project" value="UniProtKB-UniRule"/>
</dbReference>
<dbReference type="UniPathway" id="UPA00545">
    <property type="reaction ID" value="UER00823"/>
</dbReference>
<keyword evidence="8" id="KW-0732">Signal</keyword>
<feature type="signal peptide" evidence="8">
    <location>
        <begin position="1"/>
        <end position="16"/>
    </location>
</feature>
<comment type="caution">
    <text evidence="11">The sequence shown here is derived from an EMBL/GenBank/DDBJ whole genome shotgun (WGS) entry which is preliminary data.</text>
</comment>
<dbReference type="OrthoDB" id="615350at2759"/>
<dbReference type="GO" id="GO:0045490">
    <property type="term" value="P:pectin catabolic process"/>
    <property type="evidence" value="ECO:0007669"/>
    <property type="project" value="UniProtKB-UniRule"/>
</dbReference>
<evidence type="ECO:0000313" key="12">
    <source>
        <dbReference type="Proteomes" id="UP000729402"/>
    </source>
</evidence>
<evidence type="ECO:0000256" key="5">
    <source>
        <dbReference type="ARBA" id="ARBA00022801"/>
    </source>
</evidence>
<dbReference type="Pfam" id="PF01095">
    <property type="entry name" value="Pectinesterase"/>
    <property type="match status" value="1"/>
</dbReference>
<dbReference type="PANTHER" id="PTHR31707">
    <property type="entry name" value="PECTINESTERASE"/>
    <property type="match status" value="1"/>
</dbReference>
<dbReference type="AlphaFoldDB" id="A0A8J5RC21"/>